<dbReference type="AlphaFoldDB" id="A0A1Q9CIQ9"/>
<evidence type="ECO:0008006" key="4">
    <source>
        <dbReference type="Google" id="ProtNLM"/>
    </source>
</evidence>
<keyword evidence="1" id="KW-0732">Signal</keyword>
<accession>A0A1Q9CIQ9</accession>
<dbReference type="EMBL" id="LSRX01001164">
    <property type="protein sequence ID" value="OLP82818.1"/>
    <property type="molecule type" value="Genomic_DNA"/>
</dbReference>
<dbReference type="Pfam" id="PF03382">
    <property type="entry name" value="DUF285"/>
    <property type="match status" value="1"/>
</dbReference>
<feature type="signal peptide" evidence="1">
    <location>
        <begin position="1"/>
        <end position="19"/>
    </location>
</feature>
<gene>
    <name evidence="2" type="ORF">AK812_SmicGene36498</name>
</gene>
<feature type="chain" id="PRO_5012028268" description="BspA family leucine-rich repeat surface protein" evidence="1">
    <location>
        <begin position="20"/>
        <end position="84"/>
    </location>
</feature>
<sequence>MNFLFLSLLPISAASRAFSHHAELRVAVESWAGPWDTSAVTDMSCMFYGAWTFDQPIGSWNTSAVTNMSFMFRSASAFDQPIGS</sequence>
<name>A0A1Q9CIQ9_SYMMI</name>
<evidence type="ECO:0000313" key="3">
    <source>
        <dbReference type="Proteomes" id="UP000186817"/>
    </source>
</evidence>
<dbReference type="Proteomes" id="UP000186817">
    <property type="component" value="Unassembled WGS sequence"/>
</dbReference>
<dbReference type="InterPro" id="IPR011889">
    <property type="entry name" value="Liste_lipo_26"/>
</dbReference>
<dbReference type="InterPro" id="IPR005046">
    <property type="entry name" value="DUF285"/>
</dbReference>
<dbReference type="NCBIfam" id="TIGR02167">
    <property type="entry name" value="Liste_lipo_26"/>
    <property type="match status" value="1"/>
</dbReference>
<comment type="caution">
    <text evidence="2">The sequence shown here is derived from an EMBL/GenBank/DDBJ whole genome shotgun (WGS) entry which is preliminary data.</text>
</comment>
<dbReference type="OrthoDB" id="416134at2759"/>
<evidence type="ECO:0000256" key="1">
    <source>
        <dbReference type="SAM" id="SignalP"/>
    </source>
</evidence>
<keyword evidence="3" id="KW-1185">Reference proteome</keyword>
<proteinExistence type="predicted"/>
<reference evidence="2 3" key="1">
    <citation type="submission" date="2016-02" db="EMBL/GenBank/DDBJ databases">
        <title>Genome analysis of coral dinoflagellate symbionts highlights evolutionary adaptations to a symbiotic lifestyle.</title>
        <authorList>
            <person name="Aranda M."/>
            <person name="Li Y."/>
            <person name="Liew Y.J."/>
            <person name="Baumgarten S."/>
            <person name="Simakov O."/>
            <person name="Wilson M."/>
            <person name="Piel J."/>
            <person name="Ashoor H."/>
            <person name="Bougouffa S."/>
            <person name="Bajic V.B."/>
            <person name="Ryu T."/>
            <person name="Ravasi T."/>
            <person name="Bayer T."/>
            <person name="Micklem G."/>
            <person name="Kim H."/>
            <person name="Bhak J."/>
            <person name="Lajeunesse T.C."/>
            <person name="Voolstra C.R."/>
        </authorList>
    </citation>
    <scope>NUCLEOTIDE SEQUENCE [LARGE SCALE GENOMIC DNA]</scope>
    <source>
        <strain evidence="2 3">CCMP2467</strain>
    </source>
</reference>
<evidence type="ECO:0000313" key="2">
    <source>
        <dbReference type="EMBL" id="OLP82818.1"/>
    </source>
</evidence>
<organism evidence="2 3">
    <name type="scientific">Symbiodinium microadriaticum</name>
    <name type="common">Dinoflagellate</name>
    <name type="synonym">Zooxanthella microadriatica</name>
    <dbReference type="NCBI Taxonomy" id="2951"/>
    <lineage>
        <taxon>Eukaryota</taxon>
        <taxon>Sar</taxon>
        <taxon>Alveolata</taxon>
        <taxon>Dinophyceae</taxon>
        <taxon>Suessiales</taxon>
        <taxon>Symbiodiniaceae</taxon>
        <taxon>Symbiodinium</taxon>
    </lineage>
</organism>
<protein>
    <recommendedName>
        <fullName evidence="4">BspA family leucine-rich repeat surface protein</fullName>
    </recommendedName>
</protein>